<dbReference type="Proteomes" id="UP000436482">
    <property type="component" value="Unassembled WGS sequence"/>
</dbReference>
<name>A0A418U447_ECOLX</name>
<dbReference type="RefSeq" id="WP_015979594.1">
    <property type="nucleotide sequence ID" value="NZ_AP027595.1"/>
</dbReference>
<reference evidence="4 5" key="1">
    <citation type="submission" date="2019-12" db="EMBL/GenBank/DDBJ databases">
        <title>Enteriobacteria Tanzani isolates_8377-8380.</title>
        <authorList>
            <person name="Subbiah M."/>
            <person name="Call D."/>
        </authorList>
    </citation>
    <scope>NUCLEOTIDE SEQUENCE [LARGE SCALE GENOMIC DNA]</scope>
    <source>
        <strain evidence="3 6">8378wH8</strain>
        <strain evidence="1 5">8379wE2</strain>
        <strain evidence="2 4">8379wE6</strain>
    </source>
</reference>
<dbReference type="Proteomes" id="UP000462410">
    <property type="component" value="Unassembled WGS sequence"/>
</dbReference>
<gene>
    <name evidence="3" type="ORF">GP965_03755</name>
    <name evidence="1" type="ORF">GP975_04040</name>
    <name evidence="2" type="ORF">GP979_12045</name>
</gene>
<protein>
    <submittedName>
        <fullName evidence="3">Uncharacterized protein</fullName>
    </submittedName>
</protein>
<evidence type="ECO:0000313" key="3">
    <source>
        <dbReference type="EMBL" id="MWT20051.1"/>
    </source>
</evidence>
<evidence type="ECO:0000313" key="4">
    <source>
        <dbReference type="Proteomes" id="UP000436482"/>
    </source>
</evidence>
<evidence type="ECO:0000313" key="5">
    <source>
        <dbReference type="Proteomes" id="UP000460875"/>
    </source>
</evidence>
<dbReference type="AlphaFoldDB" id="A0A418U447"/>
<comment type="caution">
    <text evidence="3">The sequence shown here is derived from an EMBL/GenBank/DDBJ whole genome shotgun (WGS) entry which is preliminary data.</text>
</comment>
<evidence type="ECO:0000313" key="2">
    <source>
        <dbReference type="EMBL" id="MWR89026.1"/>
    </source>
</evidence>
<evidence type="ECO:0000313" key="6">
    <source>
        <dbReference type="Proteomes" id="UP000462410"/>
    </source>
</evidence>
<evidence type="ECO:0000313" key="1">
    <source>
        <dbReference type="EMBL" id="MWR37264.1"/>
    </source>
</evidence>
<dbReference type="EMBL" id="WTQT01000029">
    <property type="protein sequence ID" value="MWR37264.1"/>
    <property type="molecule type" value="Genomic_DNA"/>
</dbReference>
<accession>A0A418U447</accession>
<dbReference type="EMBL" id="WTQQ01000143">
    <property type="protein sequence ID" value="MWR89026.1"/>
    <property type="molecule type" value="Genomic_DNA"/>
</dbReference>
<organism evidence="3 6">
    <name type="scientific">Escherichia coli</name>
    <dbReference type="NCBI Taxonomy" id="562"/>
    <lineage>
        <taxon>Bacteria</taxon>
        <taxon>Pseudomonadati</taxon>
        <taxon>Pseudomonadota</taxon>
        <taxon>Gammaproteobacteria</taxon>
        <taxon>Enterobacterales</taxon>
        <taxon>Enterobacteriaceae</taxon>
        <taxon>Escherichia</taxon>
    </lineage>
</organism>
<proteinExistence type="predicted"/>
<dbReference type="Proteomes" id="UP000460875">
    <property type="component" value="Unassembled WGS sequence"/>
</dbReference>
<dbReference type="EMBL" id="WTRC01000024">
    <property type="protein sequence ID" value="MWT20051.1"/>
    <property type="molecule type" value="Genomic_DNA"/>
</dbReference>
<sequence>MNNMDIVKAVKDGMKKSADATYLMDFRSGAKINTEYVATVSIGLSLLEIKSFRHGDYKVIFEYHTNKFINATVPLSKRSDPQKIFSKKTVRKNTNTTRSGRIDIAILDSRPFFDIPICAIEVKGNAPCKSLLFSDIRRNLEYFKHTGPTGNSSLGLALNCSFHSYNDSTKKNYCTTIHHKEDMIRKLKNKYKKYISELNEEIPDDISVTIDVFTAAEHLLSPDADQYEYESHIDDLHLTLGVMVIFERKSILN</sequence>